<sequence>MRSLPLWLAAGWAISLSVLGLFVVPMLFVHLPTPAMAGHMAAKLFTVQTWVSVACGVLLLVVFRSNKPLAPVDTAQAATLFVVAGVLLALLVELAVAPRIVARDNLALWHKVGSAMYLAQWLCALVVFGKLAHAATRLPVEPTAQA</sequence>
<dbReference type="Proteomes" id="UP001268089">
    <property type="component" value="Unassembled WGS sequence"/>
</dbReference>
<feature type="transmembrane region" description="Helical" evidence="5">
    <location>
        <begin position="41"/>
        <end position="63"/>
    </location>
</feature>
<evidence type="ECO:0000256" key="2">
    <source>
        <dbReference type="ARBA" id="ARBA00022692"/>
    </source>
</evidence>
<dbReference type="RefSeq" id="WP_310341958.1">
    <property type="nucleotide sequence ID" value="NZ_JAVDXO010000003.1"/>
</dbReference>
<evidence type="ECO:0000256" key="4">
    <source>
        <dbReference type="ARBA" id="ARBA00023136"/>
    </source>
</evidence>
<feature type="transmembrane region" description="Helical" evidence="5">
    <location>
        <begin position="108"/>
        <end position="128"/>
    </location>
</feature>
<organism evidence="7 8">
    <name type="scientific">Rhodoferax saidenbachensis</name>
    <dbReference type="NCBI Taxonomy" id="1484693"/>
    <lineage>
        <taxon>Bacteria</taxon>
        <taxon>Pseudomonadati</taxon>
        <taxon>Pseudomonadota</taxon>
        <taxon>Betaproteobacteria</taxon>
        <taxon>Burkholderiales</taxon>
        <taxon>Comamonadaceae</taxon>
        <taxon>Rhodoferax</taxon>
    </lineage>
</organism>
<protein>
    <recommendedName>
        <fullName evidence="6">TMEM205-like domain-containing protein</fullName>
    </recommendedName>
</protein>
<dbReference type="InterPro" id="IPR025423">
    <property type="entry name" value="TMEM205-like"/>
</dbReference>
<keyword evidence="4 5" id="KW-0472">Membrane</keyword>
<name>A0ABU1ZM69_9BURK</name>
<feature type="domain" description="TMEM205-like" evidence="6">
    <location>
        <begin position="10"/>
        <end position="103"/>
    </location>
</feature>
<gene>
    <name evidence="7" type="ORF">J2X15_001920</name>
</gene>
<evidence type="ECO:0000256" key="1">
    <source>
        <dbReference type="ARBA" id="ARBA00004370"/>
    </source>
</evidence>
<reference evidence="7 8" key="1">
    <citation type="submission" date="2023-07" db="EMBL/GenBank/DDBJ databases">
        <title>Sorghum-associated microbial communities from plants grown in Nebraska, USA.</title>
        <authorList>
            <person name="Schachtman D."/>
        </authorList>
    </citation>
    <scope>NUCLEOTIDE SEQUENCE [LARGE SCALE GENOMIC DNA]</scope>
    <source>
        <strain evidence="7 8">BE308</strain>
    </source>
</reference>
<keyword evidence="3 5" id="KW-1133">Transmembrane helix</keyword>
<accession>A0ABU1ZM69</accession>
<keyword evidence="2 5" id="KW-0812">Transmembrane</keyword>
<feature type="transmembrane region" description="Helical" evidence="5">
    <location>
        <begin position="75"/>
        <end position="96"/>
    </location>
</feature>
<evidence type="ECO:0000313" key="7">
    <source>
        <dbReference type="EMBL" id="MDR7306637.1"/>
    </source>
</evidence>
<comment type="caution">
    <text evidence="7">The sequence shown here is derived from an EMBL/GenBank/DDBJ whole genome shotgun (WGS) entry which is preliminary data.</text>
</comment>
<dbReference type="Pfam" id="PF13664">
    <property type="entry name" value="DUF4149"/>
    <property type="match status" value="1"/>
</dbReference>
<dbReference type="EMBL" id="JAVDXO010000003">
    <property type="protein sequence ID" value="MDR7306637.1"/>
    <property type="molecule type" value="Genomic_DNA"/>
</dbReference>
<proteinExistence type="predicted"/>
<keyword evidence="8" id="KW-1185">Reference proteome</keyword>
<comment type="subcellular location">
    <subcellularLocation>
        <location evidence="1">Membrane</location>
    </subcellularLocation>
</comment>
<evidence type="ECO:0000256" key="5">
    <source>
        <dbReference type="SAM" id="Phobius"/>
    </source>
</evidence>
<evidence type="ECO:0000259" key="6">
    <source>
        <dbReference type="Pfam" id="PF13664"/>
    </source>
</evidence>
<evidence type="ECO:0000313" key="8">
    <source>
        <dbReference type="Proteomes" id="UP001268089"/>
    </source>
</evidence>
<feature type="transmembrane region" description="Helical" evidence="5">
    <location>
        <begin position="6"/>
        <end position="29"/>
    </location>
</feature>
<evidence type="ECO:0000256" key="3">
    <source>
        <dbReference type="ARBA" id="ARBA00022989"/>
    </source>
</evidence>